<feature type="transmembrane region" description="Helical" evidence="1">
    <location>
        <begin position="38"/>
        <end position="56"/>
    </location>
</feature>
<evidence type="ECO:0000313" key="3">
    <source>
        <dbReference type="Proteomes" id="UP000092125"/>
    </source>
</evidence>
<sequence length="477" mass="50720">MAGWLGKAASVVMIFVATWGATILYWRNSGTVPTGMQMLAYLGLLPVGLSGAGFMLRGAARRGVDAALDKAATNDGEPTKGKGEAVATKAMVPPSVALIAGGLRLGVDLDAQSWLAAAAAPPRPTLDGRFRDNYNLPVRMSAAQDLDEFLVLQARQDGIDTAAHERRALALLQPVLEELLEAASAALPEIMASEEVVVAGLRRRDEQRVENVLSVELLVPGSWSDALRPWVQTWLLEQARMAGIDARRFDVRVTSLDGAREVWPHLQRVIDALDQGEPRWHLLVSASSSIDAGIVSSWQSSGVLATAQNPDGRIPGEGAAGVLLASRGVAHEGDARLWRPQLVRAEQIEATRPAEQRRQLATLAAQWQQTLGLEGAQAQFVLHDADHRGDLMVDAAAITASLAPDLDFSPQSLALAISAGELGPVLPLAQLALARAQLDRQAEPVLLLGVADNQQRLFGLVDPLPSPTQAADAPSAP</sequence>
<organism evidence="2 3">
    <name type="scientific">Stenotrophomonas maltophilia</name>
    <name type="common">Pseudomonas maltophilia</name>
    <name type="synonym">Xanthomonas maltophilia</name>
    <dbReference type="NCBI Taxonomy" id="40324"/>
    <lineage>
        <taxon>Bacteria</taxon>
        <taxon>Pseudomonadati</taxon>
        <taxon>Pseudomonadota</taxon>
        <taxon>Gammaproteobacteria</taxon>
        <taxon>Lysobacterales</taxon>
        <taxon>Lysobacteraceae</taxon>
        <taxon>Stenotrophomonas</taxon>
        <taxon>Stenotrophomonas maltophilia group</taxon>
    </lineage>
</organism>
<evidence type="ECO:0000313" key="2">
    <source>
        <dbReference type="EMBL" id="OBU60227.1"/>
    </source>
</evidence>
<evidence type="ECO:0000256" key="1">
    <source>
        <dbReference type="SAM" id="Phobius"/>
    </source>
</evidence>
<accession>A0AAP7GPT6</accession>
<gene>
    <name evidence="2" type="ORF">A9K56_15880</name>
</gene>
<proteinExistence type="predicted"/>
<dbReference type="RefSeq" id="WP_065182763.1">
    <property type="nucleotide sequence ID" value="NZ_LYVI01000011.1"/>
</dbReference>
<comment type="caution">
    <text evidence="2">The sequence shown here is derived from an EMBL/GenBank/DDBJ whole genome shotgun (WGS) entry which is preliminary data.</text>
</comment>
<name>A0AAP7GPT6_STEMA</name>
<dbReference type="Proteomes" id="UP000092125">
    <property type="component" value="Unassembled WGS sequence"/>
</dbReference>
<feature type="transmembrane region" description="Helical" evidence="1">
    <location>
        <begin position="6"/>
        <end position="26"/>
    </location>
</feature>
<keyword evidence="1" id="KW-0472">Membrane</keyword>
<keyword evidence="1" id="KW-0812">Transmembrane</keyword>
<evidence type="ECO:0008006" key="4">
    <source>
        <dbReference type="Google" id="ProtNLM"/>
    </source>
</evidence>
<keyword evidence="1" id="KW-1133">Transmembrane helix</keyword>
<reference evidence="2 3" key="1">
    <citation type="submission" date="2016-05" db="EMBL/GenBank/DDBJ databases">
        <title>Draft Genome Sequences of Stenotrophomonas maltophilia Strains Sm32COP, Sm41DVV, Sm46PAILV, SmF3, SmF22, SmSOFb1 and SmCVFa1, Isolated from Different Manures, in France.</title>
        <authorList>
            <person name="Nazaret S."/>
            <person name="Bodilis J."/>
        </authorList>
    </citation>
    <scope>NUCLEOTIDE SEQUENCE [LARGE SCALE GENOMIC DNA]</scope>
    <source>
        <strain evidence="2 3">Sm41DVV</strain>
    </source>
</reference>
<protein>
    <recommendedName>
        <fullName evidence="4">Transmembrane protein</fullName>
    </recommendedName>
</protein>
<dbReference type="EMBL" id="LYVI01000011">
    <property type="protein sequence ID" value="OBU60227.1"/>
    <property type="molecule type" value="Genomic_DNA"/>
</dbReference>
<dbReference type="AlphaFoldDB" id="A0AAP7GPT6"/>